<feature type="domain" description="N-acetyltransferase" evidence="3">
    <location>
        <begin position="2"/>
        <end position="176"/>
    </location>
</feature>
<comment type="caution">
    <text evidence="4">The sequence shown here is derived from an EMBL/GenBank/DDBJ whole genome shotgun (WGS) entry which is preliminary data.</text>
</comment>
<protein>
    <submittedName>
        <fullName evidence="4">GNAT family N-acetyltransferase</fullName>
    </submittedName>
</protein>
<dbReference type="Pfam" id="PF00583">
    <property type="entry name" value="Acetyltransf_1"/>
    <property type="match status" value="2"/>
</dbReference>
<evidence type="ECO:0000256" key="2">
    <source>
        <dbReference type="ARBA" id="ARBA00023315"/>
    </source>
</evidence>
<dbReference type="CDD" id="cd04301">
    <property type="entry name" value="NAT_SF"/>
    <property type="match status" value="1"/>
</dbReference>
<dbReference type="InterPro" id="IPR000182">
    <property type="entry name" value="GNAT_dom"/>
</dbReference>
<dbReference type="Gene3D" id="3.40.630.30">
    <property type="match status" value="2"/>
</dbReference>
<feature type="domain" description="N-acetyltransferase" evidence="3">
    <location>
        <begin position="184"/>
        <end position="342"/>
    </location>
</feature>
<evidence type="ECO:0000256" key="1">
    <source>
        <dbReference type="ARBA" id="ARBA00022679"/>
    </source>
</evidence>
<keyword evidence="2" id="KW-0012">Acyltransferase</keyword>
<dbReference type="EMBL" id="JAUQTB010000005">
    <property type="protein sequence ID" value="MDO7906957.1"/>
    <property type="molecule type" value="Genomic_DNA"/>
</dbReference>
<sequence length="342" mass="38671">MIHIREMKKDEAELIRQIDRSEEIESVYLMRGDQLIQEQAGHETPGWSEAEQNQMISRFREVLEHGGHAYGAFDGVVLAGFGLLAADWRGKDHDHLQVDLMYVSRNYRRRAIGRRLMGCLKREAVSRGARYLYISSTETQSAVHFYQSSGSRLAEYRDPDLYELEPLDIHMTIELAQPVQGRLYDLVPMTRSYAEAIGTWIYPPPYSMYTIGSGAEELAEMLTGDYRAALDRSGELIGYICTGSAARVPGGYSRGLYHDDWLDLGLGLRPDLTGMGWGTGYVEEAVVYAMSGGPRKGLQLAVAAFNERAIQTYERSGFRYVEEFMSRGPAGDIPFVHMRRRV</sequence>
<accession>A0ABT9CGA6</accession>
<reference evidence="4 5" key="1">
    <citation type="submission" date="2023-07" db="EMBL/GenBank/DDBJ databases">
        <title>Paenibacillus sp. JX-17 nov. isolated from soil.</title>
        <authorList>
            <person name="Wan Y."/>
            <person name="Liu B."/>
        </authorList>
    </citation>
    <scope>NUCLEOTIDE SEQUENCE [LARGE SCALE GENOMIC DNA]</scope>
    <source>
        <strain evidence="4 5">JX-17</strain>
    </source>
</reference>
<dbReference type="PROSITE" id="PS51186">
    <property type="entry name" value="GNAT"/>
    <property type="match status" value="2"/>
</dbReference>
<keyword evidence="5" id="KW-1185">Reference proteome</keyword>
<dbReference type="InterPro" id="IPR016181">
    <property type="entry name" value="Acyl_CoA_acyltransferase"/>
</dbReference>
<proteinExistence type="predicted"/>
<dbReference type="Proteomes" id="UP001240171">
    <property type="component" value="Unassembled WGS sequence"/>
</dbReference>
<organism evidence="4 5">
    <name type="scientific">Paenibacillus lacisoli</name>
    <dbReference type="NCBI Taxonomy" id="3064525"/>
    <lineage>
        <taxon>Bacteria</taxon>
        <taxon>Bacillati</taxon>
        <taxon>Bacillota</taxon>
        <taxon>Bacilli</taxon>
        <taxon>Bacillales</taxon>
        <taxon>Paenibacillaceae</taxon>
        <taxon>Paenibacillus</taxon>
    </lineage>
</organism>
<dbReference type="SUPFAM" id="SSF55729">
    <property type="entry name" value="Acyl-CoA N-acyltransferases (Nat)"/>
    <property type="match status" value="2"/>
</dbReference>
<dbReference type="InterPro" id="IPR050832">
    <property type="entry name" value="Bact_Acetyltransf"/>
</dbReference>
<name>A0ABT9CGA6_9BACL</name>
<keyword evidence="1" id="KW-0808">Transferase</keyword>
<evidence type="ECO:0000259" key="3">
    <source>
        <dbReference type="PROSITE" id="PS51186"/>
    </source>
</evidence>
<gene>
    <name evidence="4" type="ORF">Q5741_11075</name>
</gene>
<dbReference type="PANTHER" id="PTHR43877">
    <property type="entry name" value="AMINOALKYLPHOSPHONATE N-ACETYLTRANSFERASE-RELATED-RELATED"/>
    <property type="match status" value="1"/>
</dbReference>
<evidence type="ECO:0000313" key="5">
    <source>
        <dbReference type="Proteomes" id="UP001240171"/>
    </source>
</evidence>
<evidence type="ECO:0000313" key="4">
    <source>
        <dbReference type="EMBL" id="MDO7906957.1"/>
    </source>
</evidence>